<dbReference type="OrthoDB" id="7707276at2"/>
<dbReference type="Proteomes" id="UP000295673">
    <property type="component" value="Unassembled WGS sequence"/>
</dbReference>
<reference evidence="2 3" key="1">
    <citation type="submission" date="2019-03" db="EMBL/GenBank/DDBJ databases">
        <title>Genomic Encyclopedia of Archaeal and Bacterial Type Strains, Phase II (KMG-II): from individual species to whole genera.</title>
        <authorList>
            <person name="Goeker M."/>
        </authorList>
    </citation>
    <scope>NUCLEOTIDE SEQUENCE [LARGE SCALE GENOMIC DNA]</scope>
    <source>
        <strain evidence="2 3">DSM 26433</strain>
    </source>
</reference>
<sequence>MRFIPALLSAAALATTAAPAFAEKFIGYGAIEGWNVYVDTEKGTCMIESKDDFDNVVQMGLTEERDVAYIGVFTKEKTNIQRGSKEDVAILIGPNLYFGEATGMRGNITKGYSGGYVLTDDPQVIEDIAKEYIMTVFPEEEFSFSVNLAGTYKALELAKKCNEEQLN</sequence>
<evidence type="ECO:0000256" key="1">
    <source>
        <dbReference type="SAM" id="SignalP"/>
    </source>
</evidence>
<feature type="signal peptide" evidence="1">
    <location>
        <begin position="1"/>
        <end position="22"/>
    </location>
</feature>
<accession>A0A4R1N166</accession>
<evidence type="ECO:0000313" key="2">
    <source>
        <dbReference type="EMBL" id="TCK99444.1"/>
    </source>
</evidence>
<proteinExistence type="predicted"/>
<comment type="caution">
    <text evidence="2">The sequence shown here is derived from an EMBL/GenBank/DDBJ whole genome shotgun (WGS) entry which is preliminary data.</text>
</comment>
<name>A0A4R1N166_9RHOB</name>
<organism evidence="2 3">
    <name type="scientific">Shimia isoporae</name>
    <dbReference type="NCBI Taxonomy" id="647720"/>
    <lineage>
        <taxon>Bacteria</taxon>
        <taxon>Pseudomonadati</taxon>
        <taxon>Pseudomonadota</taxon>
        <taxon>Alphaproteobacteria</taxon>
        <taxon>Rhodobacterales</taxon>
        <taxon>Roseobacteraceae</taxon>
    </lineage>
</organism>
<dbReference type="AlphaFoldDB" id="A0A4R1N166"/>
<gene>
    <name evidence="2" type="ORF">BXY66_3948</name>
</gene>
<dbReference type="EMBL" id="SMGR01000005">
    <property type="protein sequence ID" value="TCK99444.1"/>
    <property type="molecule type" value="Genomic_DNA"/>
</dbReference>
<feature type="chain" id="PRO_5020934965" evidence="1">
    <location>
        <begin position="23"/>
        <end position="167"/>
    </location>
</feature>
<protein>
    <submittedName>
        <fullName evidence="2">Uncharacterized protein</fullName>
    </submittedName>
</protein>
<keyword evidence="3" id="KW-1185">Reference proteome</keyword>
<dbReference type="RefSeq" id="WP_132862051.1">
    <property type="nucleotide sequence ID" value="NZ_SMGR01000005.1"/>
</dbReference>
<keyword evidence="1" id="KW-0732">Signal</keyword>
<evidence type="ECO:0000313" key="3">
    <source>
        <dbReference type="Proteomes" id="UP000295673"/>
    </source>
</evidence>